<accession>A0A2S5GH18</accession>
<keyword evidence="3" id="KW-1185">Reference proteome</keyword>
<evidence type="ECO:0000313" key="2">
    <source>
        <dbReference type="EMBL" id="PPA72337.1"/>
    </source>
</evidence>
<dbReference type="Proteomes" id="UP000239047">
    <property type="component" value="Unassembled WGS sequence"/>
</dbReference>
<organism evidence="2 3">
    <name type="scientific">Jeotgalibacillus proteolyticus</name>
    <dbReference type="NCBI Taxonomy" id="2082395"/>
    <lineage>
        <taxon>Bacteria</taxon>
        <taxon>Bacillati</taxon>
        <taxon>Bacillota</taxon>
        <taxon>Bacilli</taxon>
        <taxon>Bacillales</taxon>
        <taxon>Caryophanaceae</taxon>
        <taxon>Jeotgalibacillus</taxon>
    </lineage>
</organism>
<evidence type="ECO:0000313" key="3">
    <source>
        <dbReference type="Proteomes" id="UP000239047"/>
    </source>
</evidence>
<proteinExistence type="predicted"/>
<name>A0A2S5GH18_9BACL</name>
<dbReference type="AlphaFoldDB" id="A0A2S5GH18"/>
<gene>
    <name evidence="2" type="ORF">C4B60_02885</name>
</gene>
<sequence length="92" mass="11071">MRRLSQDEEGARDTLAKQISSPRPRKRRFEAECIEYKSLRNLLDKISLFLKKIDSLISKTKYYYRNINCINIPKNSAYYMRIMKIFNFSLII</sequence>
<comment type="caution">
    <text evidence="2">The sequence shown here is derived from an EMBL/GenBank/DDBJ whole genome shotgun (WGS) entry which is preliminary data.</text>
</comment>
<evidence type="ECO:0000256" key="1">
    <source>
        <dbReference type="SAM" id="MobiDB-lite"/>
    </source>
</evidence>
<dbReference type="EMBL" id="PREZ01000001">
    <property type="protein sequence ID" value="PPA72337.1"/>
    <property type="molecule type" value="Genomic_DNA"/>
</dbReference>
<reference evidence="2 3" key="1">
    <citation type="submission" date="2018-02" db="EMBL/GenBank/DDBJ databases">
        <title>Jeotgalibacillus proteolyticum sp. nov. a protease producing bacterium isolated from ocean sediments of Laizhou Bay.</title>
        <authorList>
            <person name="Li Y."/>
        </authorList>
    </citation>
    <scope>NUCLEOTIDE SEQUENCE [LARGE SCALE GENOMIC DNA]</scope>
    <source>
        <strain evidence="2 3">22-7</strain>
    </source>
</reference>
<feature type="region of interest" description="Disordered" evidence="1">
    <location>
        <begin position="1"/>
        <end position="26"/>
    </location>
</feature>
<protein>
    <submittedName>
        <fullName evidence="2">Uncharacterized protein</fullName>
    </submittedName>
</protein>
<feature type="compositionally biased region" description="Basic and acidic residues" evidence="1">
    <location>
        <begin position="1"/>
        <end position="15"/>
    </location>
</feature>